<dbReference type="Proteomes" id="UP000505210">
    <property type="component" value="Chromosome"/>
</dbReference>
<keyword evidence="1" id="KW-0472">Membrane</keyword>
<organism evidence="3 4">
    <name type="scientific">Thermoleptolyngbya sichuanensis A183</name>
    <dbReference type="NCBI Taxonomy" id="2737172"/>
    <lineage>
        <taxon>Bacteria</taxon>
        <taxon>Bacillati</taxon>
        <taxon>Cyanobacteriota</taxon>
        <taxon>Cyanophyceae</taxon>
        <taxon>Oculatellales</taxon>
        <taxon>Oculatellaceae</taxon>
        <taxon>Thermoleptolyngbya</taxon>
        <taxon>Thermoleptolyngbya sichuanensis</taxon>
    </lineage>
</organism>
<accession>A0A6M8B5J1</accession>
<reference evidence="3 4" key="1">
    <citation type="submission" date="2020-05" db="EMBL/GenBank/DDBJ databases">
        <title>Complete genome sequence of of a novel Thermoleptolyngbya strain isolated from hot springs of Ganzi, Sichuan China.</title>
        <authorList>
            <person name="Tang J."/>
            <person name="Daroch M."/>
            <person name="Li L."/>
            <person name="Waleron K."/>
            <person name="Waleron M."/>
            <person name="Waleron M."/>
        </authorList>
    </citation>
    <scope>NUCLEOTIDE SEQUENCE [LARGE SCALE GENOMIC DNA]</scope>
    <source>
        <strain evidence="3 4">PKUAC-SCTA183</strain>
    </source>
</reference>
<dbReference type="PANTHER" id="PTHR40047:SF1">
    <property type="entry name" value="UPF0703 PROTEIN YCGQ"/>
    <property type="match status" value="1"/>
</dbReference>
<keyword evidence="1" id="KW-0812">Transmembrane</keyword>
<feature type="transmembrane region" description="Helical" evidence="1">
    <location>
        <begin position="16"/>
        <end position="38"/>
    </location>
</feature>
<dbReference type="Pfam" id="PF21537">
    <property type="entry name" value="DUF1980_C"/>
    <property type="match status" value="1"/>
</dbReference>
<dbReference type="PANTHER" id="PTHR40047">
    <property type="entry name" value="UPF0703 PROTEIN YCGQ"/>
    <property type="match status" value="1"/>
</dbReference>
<feature type="transmembrane region" description="Helical" evidence="1">
    <location>
        <begin position="91"/>
        <end position="110"/>
    </location>
</feature>
<dbReference type="NCBIfam" id="TIGR03943">
    <property type="entry name" value="TIGR03943 family putative permease subunit"/>
    <property type="match status" value="1"/>
</dbReference>
<evidence type="ECO:0000259" key="2">
    <source>
        <dbReference type="Pfam" id="PF21537"/>
    </source>
</evidence>
<feature type="domain" description="DUF1980" evidence="2">
    <location>
        <begin position="160"/>
        <end position="262"/>
    </location>
</feature>
<dbReference type="KEGG" id="theu:HPC62_03320"/>
<proteinExistence type="predicted"/>
<keyword evidence="4" id="KW-1185">Reference proteome</keyword>
<evidence type="ECO:0000313" key="3">
    <source>
        <dbReference type="EMBL" id="QKD81332.1"/>
    </source>
</evidence>
<dbReference type="InterPro" id="IPR015402">
    <property type="entry name" value="DUF1980"/>
</dbReference>
<protein>
    <submittedName>
        <fullName evidence="3">TIGR03943 family protein</fullName>
    </submittedName>
</protein>
<dbReference type="InterPro" id="IPR052955">
    <property type="entry name" value="UPF0703_membrane_permease"/>
</dbReference>
<name>A0A6M8B5J1_9CYAN</name>
<dbReference type="InterPro" id="IPR048447">
    <property type="entry name" value="DUF1980_C"/>
</dbReference>
<evidence type="ECO:0000256" key="1">
    <source>
        <dbReference type="SAM" id="Phobius"/>
    </source>
</evidence>
<keyword evidence="1" id="KW-1133">Transmembrane helix</keyword>
<dbReference type="EMBL" id="CP053661">
    <property type="protein sequence ID" value="QKD81332.1"/>
    <property type="molecule type" value="Genomic_DNA"/>
</dbReference>
<sequence length="262" mass="29396">MASRRGNQTRKNRTGLWLIWLDAVMLLAWGGLMLRFWLTGRINILLHPDYVWLAITAGFALLGLGVAKLWEALRLARRGIAITQPSESHANLLPPGWSSALLLAIALFGLQFTPRAFASQVAIERGVADTLTLTRSQPQSFRTNTRPEDRSLIDWVRLLNVYPEPDAYTGQKASVEGFVIHSPNLPSNYFTITRFVITCCAADVYPVGLPVRIKGDRTAYEQDQWLRVDGDMATETLDGQRQLVIQATSLTPIEEPQNPYDY</sequence>
<gene>
    <name evidence="3" type="ORF">HPC62_03320</name>
</gene>
<feature type="transmembrane region" description="Helical" evidence="1">
    <location>
        <begin position="50"/>
        <end position="70"/>
    </location>
</feature>
<dbReference type="AlphaFoldDB" id="A0A6M8B5J1"/>
<evidence type="ECO:0000313" key="4">
    <source>
        <dbReference type="Proteomes" id="UP000505210"/>
    </source>
</evidence>